<reference evidence="12 13" key="1">
    <citation type="journal article" date="2019" name="Int. J. Syst. Evol. Microbiol.">
        <title>The Global Catalogue of Microorganisms (GCM) 10K type strain sequencing project: providing services to taxonomists for standard genome sequencing and annotation.</title>
        <authorList>
            <consortium name="The Broad Institute Genomics Platform"/>
            <consortium name="The Broad Institute Genome Sequencing Center for Infectious Disease"/>
            <person name="Wu L."/>
            <person name="Ma J."/>
        </authorList>
    </citation>
    <scope>NUCLEOTIDE SEQUENCE [LARGE SCALE GENOMIC DNA]</scope>
    <source>
        <strain evidence="12 13">JCM 15900</strain>
    </source>
</reference>
<evidence type="ECO:0000256" key="7">
    <source>
        <dbReference type="ARBA" id="ARBA00037904"/>
    </source>
</evidence>
<evidence type="ECO:0000256" key="10">
    <source>
        <dbReference type="SAM" id="MobiDB-lite"/>
    </source>
</evidence>
<dbReference type="Proteomes" id="UP001500984">
    <property type="component" value="Unassembled WGS sequence"/>
</dbReference>
<evidence type="ECO:0000256" key="5">
    <source>
        <dbReference type="ARBA" id="ARBA00023136"/>
    </source>
</evidence>
<comment type="pathway">
    <text evidence="7">Carotenoid biosynthesis; staphyloxanthin biosynthesis; staphyloxanthin from farnesyl diphosphate: step 4/5.</text>
</comment>
<keyword evidence="13" id="KW-1185">Reference proteome</keyword>
<dbReference type="PANTHER" id="PTHR43646">
    <property type="entry name" value="GLYCOSYLTRANSFERASE"/>
    <property type="match status" value="1"/>
</dbReference>
<feature type="domain" description="Glycosyltransferase 2-like" evidence="11">
    <location>
        <begin position="61"/>
        <end position="197"/>
    </location>
</feature>
<comment type="function">
    <text evidence="6">Catalyzes the glycosylation of 4,4'-diaponeurosporenoate, i.e. the esterification of glucose at the C1'' position with the carboxyl group of 4,4'-diaponeurosporenic acid, to form glycosyl-4,4'-diaponeurosporenoate. This is a step in the biosynthesis of staphyloxanthin, an orange pigment present in most staphylococci strains.</text>
</comment>
<dbReference type="InterPro" id="IPR001173">
    <property type="entry name" value="Glyco_trans_2-like"/>
</dbReference>
<dbReference type="SUPFAM" id="SSF53448">
    <property type="entry name" value="Nucleotide-diphospho-sugar transferases"/>
    <property type="match status" value="1"/>
</dbReference>
<dbReference type="RefSeq" id="WP_344337723.1">
    <property type="nucleotide sequence ID" value="NZ_BAAAPZ010000015.1"/>
</dbReference>
<evidence type="ECO:0000256" key="8">
    <source>
        <dbReference type="ARBA" id="ARBA00038120"/>
    </source>
</evidence>
<proteinExistence type="inferred from homology"/>
<evidence type="ECO:0000313" key="12">
    <source>
        <dbReference type="EMBL" id="GAA2102734.1"/>
    </source>
</evidence>
<evidence type="ECO:0000259" key="11">
    <source>
        <dbReference type="Pfam" id="PF00535"/>
    </source>
</evidence>
<evidence type="ECO:0000256" key="3">
    <source>
        <dbReference type="ARBA" id="ARBA00022676"/>
    </source>
</evidence>
<sequence>MTAEERGDRPPQEGSRTAATAAPAASALPAGVPLPTAGSALAGEPLPAGVAQAFEPAALAVIVPAHNEEELLGDCLRAIVAAASATDLPTLLVVVLDRCSDGSAEVAAQIAAEARAGSAIRILEGVFPHVGAVRNAGVSATAAHWPGIPAQRIWTAHTDADSRVPHHWLARQAEFARAGYDLVVGTVEPDEDRTTPAGSLWFARHELCEGHSAVHGANLGMRLNRLLEAGGFSALPVSEDVETVRRLQRAGVPWIATDTTRVLTSARRAGRAPGGFARFMRDLDGMAASS</sequence>
<feature type="compositionally biased region" description="Basic and acidic residues" evidence="10">
    <location>
        <begin position="1"/>
        <end position="11"/>
    </location>
</feature>
<keyword evidence="4" id="KW-0808">Transferase</keyword>
<dbReference type="PANTHER" id="PTHR43646:SF2">
    <property type="entry name" value="GLYCOSYLTRANSFERASE 2-LIKE DOMAIN-CONTAINING PROTEIN"/>
    <property type="match status" value="1"/>
</dbReference>
<evidence type="ECO:0000313" key="13">
    <source>
        <dbReference type="Proteomes" id="UP001500984"/>
    </source>
</evidence>
<comment type="similarity">
    <text evidence="8">Belongs to the glycosyltransferase 2 family. CrtQ subfamily.</text>
</comment>
<keyword evidence="3" id="KW-0328">Glycosyltransferase</keyword>
<evidence type="ECO:0000256" key="9">
    <source>
        <dbReference type="ARBA" id="ARBA00040345"/>
    </source>
</evidence>
<feature type="region of interest" description="Disordered" evidence="10">
    <location>
        <begin position="1"/>
        <end position="25"/>
    </location>
</feature>
<accession>A0ABN2X0Q6</accession>
<keyword evidence="2" id="KW-1003">Cell membrane</keyword>
<comment type="subcellular location">
    <subcellularLocation>
        <location evidence="1">Cell membrane</location>
    </subcellularLocation>
</comment>
<protein>
    <recommendedName>
        <fullName evidence="9">4,4'-diaponeurosporenoate glycosyltransferase</fullName>
    </recommendedName>
</protein>
<evidence type="ECO:0000256" key="6">
    <source>
        <dbReference type="ARBA" id="ARBA00037281"/>
    </source>
</evidence>
<comment type="caution">
    <text evidence="12">The sequence shown here is derived from an EMBL/GenBank/DDBJ whole genome shotgun (WGS) entry which is preliminary data.</text>
</comment>
<dbReference type="InterPro" id="IPR029044">
    <property type="entry name" value="Nucleotide-diphossugar_trans"/>
</dbReference>
<keyword evidence="5" id="KW-0472">Membrane</keyword>
<organism evidence="12 13">
    <name type="scientific">Brevibacterium salitolerans</name>
    <dbReference type="NCBI Taxonomy" id="1403566"/>
    <lineage>
        <taxon>Bacteria</taxon>
        <taxon>Bacillati</taxon>
        <taxon>Actinomycetota</taxon>
        <taxon>Actinomycetes</taxon>
        <taxon>Micrococcales</taxon>
        <taxon>Brevibacteriaceae</taxon>
        <taxon>Brevibacterium</taxon>
    </lineage>
</organism>
<gene>
    <name evidence="12" type="ORF">GCM10009823_26290</name>
</gene>
<dbReference type="EMBL" id="BAAAPZ010000015">
    <property type="protein sequence ID" value="GAA2102734.1"/>
    <property type="molecule type" value="Genomic_DNA"/>
</dbReference>
<evidence type="ECO:0000256" key="4">
    <source>
        <dbReference type="ARBA" id="ARBA00022679"/>
    </source>
</evidence>
<evidence type="ECO:0000256" key="2">
    <source>
        <dbReference type="ARBA" id="ARBA00022475"/>
    </source>
</evidence>
<name>A0ABN2X0Q6_9MICO</name>
<dbReference type="Gene3D" id="3.90.550.10">
    <property type="entry name" value="Spore Coat Polysaccharide Biosynthesis Protein SpsA, Chain A"/>
    <property type="match status" value="1"/>
</dbReference>
<evidence type="ECO:0000256" key="1">
    <source>
        <dbReference type="ARBA" id="ARBA00004236"/>
    </source>
</evidence>
<dbReference type="Pfam" id="PF00535">
    <property type="entry name" value="Glycos_transf_2"/>
    <property type="match status" value="1"/>
</dbReference>